<dbReference type="OrthoDB" id="9814215at2"/>
<name>I1DTH6_9GAMM</name>
<dbReference type="InterPro" id="IPR004220">
    <property type="entry name" value="5-COMe_2-OHmuconate_Isoase"/>
</dbReference>
<keyword evidence="2" id="KW-1185">Reference proteome</keyword>
<organism evidence="1 2">
    <name type="scientific">Rheinheimera nanhaiensis E407-8</name>
    <dbReference type="NCBI Taxonomy" id="562729"/>
    <lineage>
        <taxon>Bacteria</taxon>
        <taxon>Pseudomonadati</taxon>
        <taxon>Pseudomonadota</taxon>
        <taxon>Gammaproteobacteria</taxon>
        <taxon>Chromatiales</taxon>
        <taxon>Chromatiaceae</taxon>
        <taxon>Rheinheimera</taxon>
    </lineage>
</organism>
<dbReference type="CDD" id="cd00580">
    <property type="entry name" value="CHMI"/>
    <property type="match status" value="1"/>
</dbReference>
<accession>I1DTH6</accession>
<dbReference type="Pfam" id="PF02962">
    <property type="entry name" value="CHMI"/>
    <property type="match status" value="1"/>
</dbReference>
<dbReference type="EMBL" id="BAFK01000001">
    <property type="protein sequence ID" value="GAB57354.1"/>
    <property type="molecule type" value="Genomic_DNA"/>
</dbReference>
<dbReference type="Gene3D" id="3.30.429.10">
    <property type="entry name" value="Macrophage Migration Inhibitory Factor"/>
    <property type="match status" value="1"/>
</dbReference>
<proteinExistence type="predicted"/>
<dbReference type="AlphaFoldDB" id="I1DTH6"/>
<dbReference type="PANTHER" id="PTHR37950:SF1">
    <property type="entry name" value="4-HYDROXYPHENYLACETATE CATABOLISM PROTEIN"/>
    <property type="match status" value="1"/>
</dbReference>
<evidence type="ECO:0000313" key="1">
    <source>
        <dbReference type="EMBL" id="GAB57354.1"/>
    </source>
</evidence>
<dbReference type="Proteomes" id="UP000004374">
    <property type="component" value="Unassembled WGS sequence"/>
</dbReference>
<protein>
    <recommendedName>
        <fullName evidence="3">5-carboxymethyl-2-hydroxymuconate isomerase</fullName>
    </recommendedName>
</protein>
<dbReference type="SUPFAM" id="SSF55331">
    <property type="entry name" value="Tautomerase/MIF"/>
    <property type="match status" value="1"/>
</dbReference>
<dbReference type="GO" id="GO:0008704">
    <property type="term" value="F:5-carboxymethyl-2-hydroxymuconate delta-isomerase activity"/>
    <property type="evidence" value="ECO:0007669"/>
    <property type="project" value="InterPro"/>
</dbReference>
<evidence type="ECO:0000313" key="2">
    <source>
        <dbReference type="Proteomes" id="UP000004374"/>
    </source>
</evidence>
<gene>
    <name evidence="1" type="ORF">RNAN_0317</name>
</gene>
<dbReference type="PANTHER" id="PTHR37950">
    <property type="entry name" value="4-HYDROXYPHENYLACETATE CATABOLISM PROTEIN"/>
    <property type="match status" value="1"/>
</dbReference>
<dbReference type="InterPro" id="IPR014347">
    <property type="entry name" value="Tautomerase/MIF_sf"/>
</dbReference>
<sequence length="118" mass="13213">MPHFVVDCSAEILQHHSEEAIALQLHRVAAASDLFDIGDIKVRLNPYAKYLVGGKPEPFIHVFASIMQGRTIEQRAALSRAVVEKLVELFPHVPNIAMNVSEFEKATYCNRSMLQPPC</sequence>
<dbReference type="STRING" id="562729.RNAN_0317"/>
<evidence type="ECO:0008006" key="3">
    <source>
        <dbReference type="Google" id="ProtNLM"/>
    </source>
</evidence>
<reference evidence="1 2" key="1">
    <citation type="journal article" date="2012" name="J. Bacteriol.">
        <title>Genome Sequence of the Protease-Producing Bacterium Rheinheimera nanhaiensis E407-8T, Isolated from Deep-Sea Sediment of the South China Sea.</title>
        <authorList>
            <person name="Zhang X.-Y."/>
            <person name="Zhang Y.-J."/>
            <person name="Qin Q.-L."/>
            <person name="Xie B.-B."/>
            <person name="Chen X.-L."/>
            <person name="Zhou B.-C."/>
            <person name="Zhang Y.-Z."/>
        </authorList>
    </citation>
    <scope>NUCLEOTIDE SEQUENCE [LARGE SCALE GENOMIC DNA]</scope>
    <source>
        <strain evidence="1 2">E407-8</strain>
    </source>
</reference>
<dbReference type="RefSeq" id="WP_008218041.1">
    <property type="nucleotide sequence ID" value="NZ_BAFK01000001.1"/>
</dbReference>
<comment type="caution">
    <text evidence="1">The sequence shown here is derived from an EMBL/GenBank/DDBJ whole genome shotgun (WGS) entry which is preliminary data.</text>
</comment>